<dbReference type="Proteomes" id="UP000316759">
    <property type="component" value="Unassembled WGS sequence"/>
</dbReference>
<dbReference type="OrthoDB" id="10020456at2759"/>
<dbReference type="Gene3D" id="2.60.120.290">
    <property type="entry name" value="Spermadhesin, CUB domain"/>
    <property type="match status" value="2"/>
</dbReference>
<dbReference type="SMART" id="SM00042">
    <property type="entry name" value="CUB"/>
    <property type="match status" value="2"/>
</dbReference>
<dbReference type="InterPro" id="IPR000859">
    <property type="entry name" value="CUB_dom"/>
</dbReference>
<evidence type="ECO:0000256" key="2">
    <source>
        <dbReference type="ARBA" id="ARBA00023157"/>
    </source>
</evidence>
<evidence type="ECO:0000313" key="5">
    <source>
        <dbReference type="EMBL" id="TPP64497.1"/>
    </source>
</evidence>
<keyword evidence="2" id="KW-1015">Disulfide bond</keyword>
<evidence type="ECO:0000313" key="6">
    <source>
        <dbReference type="Proteomes" id="UP000316759"/>
    </source>
</evidence>
<proteinExistence type="predicted"/>
<dbReference type="Pfam" id="PF00431">
    <property type="entry name" value="CUB"/>
    <property type="match status" value="2"/>
</dbReference>
<keyword evidence="1" id="KW-0677">Repeat</keyword>
<evidence type="ECO:0000259" key="4">
    <source>
        <dbReference type="PROSITE" id="PS01180"/>
    </source>
</evidence>
<dbReference type="PANTHER" id="PTHR24251">
    <property type="entry name" value="OVOCHYMASE-RELATED"/>
    <property type="match status" value="1"/>
</dbReference>
<keyword evidence="6" id="KW-1185">Reference proteome</keyword>
<dbReference type="PROSITE" id="PS01180">
    <property type="entry name" value="CUB"/>
    <property type="match status" value="2"/>
</dbReference>
<sequence length="314" mass="36096">MRTVVPQSIVSSSCGSVEKNLSGRIFNRGYPEKFSAGTNCMWLITGPENKLIRFKLETHQLQEKEYASNIFEVWTLKEKKVLRLRPIRASGLRTSRDISGPLIFKFVHNRKLETGKFLITYETTPNEINQLPKGETRQQPKINPNGYAWNEINQLPEGEARPKSRINPNGYADERPTLDPSCGSVYKTPSGNIRNVEYPQPFTNGTNCMWIVIPPENKYVQFTLKGHCLREKEQIANIFEVWTLSGREVLRLNPIRISDLEVGKYTSGPLIFKFVHNRKLEPGQFLVEYKASEYAMLLMIQNNKTFSTPFVLLH</sequence>
<feature type="domain" description="CUB" evidence="4">
    <location>
        <begin position="14"/>
        <end position="124"/>
    </location>
</feature>
<evidence type="ECO:0000256" key="3">
    <source>
        <dbReference type="PROSITE-ProRule" id="PRU00059"/>
    </source>
</evidence>
<dbReference type="AlphaFoldDB" id="A0A504Z1V0"/>
<comment type="caution">
    <text evidence="3">Lacks conserved residue(s) required for the propagation of feature annotation.</text>
</comment>
<accession>A0A504Z1V0</accession>
<reference evidence="5 6" key="1">
    <citation type="submission" date="2019-04" db="EMBL/GenBank/DDBJ databases">
        <title>Annotation for the trematode Fasciola gigantica.</title>
        <authorList>
            <person name="Choi Y.-J."/>
        </authorList>
    </citation>
    <scope>NUCLEOTIDE SEQUENCE [LARGE SCALE GENOMIC DNA]</scope>
    <source>
        <strain evidence="5">Uganda_cow_1</strain>
    </source>
</reference>
<comment type="caution">
    <text evidence="5">The sequence shown here is derived from an EMBL/GenBank/DDBJ whole genome shotgun (WGS) entry which is preliminary data.</text>
</comment>
<feature type="domain" description="CUB" evidence="4">
    <location>
        <begin position="182"/>
        <end position="292"/>
    </location>
</feature>
<evidence type="ECO:0000256" key="1">
    <source>
        <dbReference type="ARBA" id="ARBA00022737"/>
    </source>
</evidence>
<dbReference type="SUPFAM" id="SSF49854">
    <property type="entry name" value="Spermadhesin, CUB domain"/>
    <property type="match status" value="2"/>
</dbReference>
<name>A0A504Z1V0_FASGI</name>
<dbReference type="EMBL" id="SUNJ01004353">
    <property type="protein sequence ID" value="TPP64497.1"/>
    <property type="molecule type" value="Genomic_DNA"/>
</dbReference>
<dbReference type="STRING" id="46835.A0A504Z1V0"/>
<gene>
    <name evidence="5" type="ORF">FGIG_05335</name>
</gene>
<protein>
    <recommendedName>
        <fullName evidence="4">CUB domain-containing protein</fullName>
    </recommendedName>
</protein>
<dbReference type="InterPro" id="IPR035914">
    <property type="entry name" value="Sperma_CUB_dom_sf"/>
</dbReference>
<organism evidence="5 6">
    <name type="scientific">Fasciola gigantica</name>
    <name type="common">Giant liver fluke</name>
    <dbReference type="NCBI Taxonomy" id="46835"/>
    <lineage>
        <taxon>Eukaryota</taxon>
        <taxon>Metazoa</taxon>
        <taxon>Spiralia</taxon>
        <taxon>Lophotrochozoa</taxon>
        <taxon>Platyhelminthes</taxon>
        <taxon>Trematoda</taxon>
        <taxon>Digenea</taxon>
        <taxon>Plagiorchiida</taxon>
        <taxon>Echinostomata</taxon>
        <taxon>Echinostomatoidea</taxon>
        <taxon>Fasciolidae</taxon>
        <taxon>Fasciola</taxon>
    </lineage>
</organism>